<name>A0ABX3XTI5_STRPT</name>
<reference evidence="2 3" key="1">
    <citation type="submission" date="2016-09" db="EMBL/GenBank/DDBJ databases">
        <title>Streptomyces platensis DSM40041, a candidate organism with high potential of specific P450 cytochromes.</title>
        <authorList>
            <person name="Grumaz C."/>
            <person name="Vainshtein Y."/>
            <person name="Kirstahler P."/>
            <person name="Sohn K."/>
        </authorList>
    </citation>
    <scope>NUCLEOTIDE SEQUENCE [LARGE SCALE GENOMIC DNA]</scope>
    <source>
        <strain evidence="2 3">DSM 40041</strain>
    </source>
</reference>
<dbReference type="EMBL" id="MIGA01000033">
    <property type="protein sequence ID" value="OSY43023.1"/>
    <property type="molecule type" value="Genomic_DNA"/>
</dbReference>
<comment type="caution">
    <text evidence="2">The sequence shown here is derived from an EMBL/GenBank/DDBJ whole genome shotgun (WGS) entry which is preliminary data.</text>
</comment>
<gene>
    <name evidence="2" type="ORF">BG653_04620</name>
</gene>
<feature type="transmembrane region" description="Helical" evidence="1">
    <location>
        <begin position="33"/>
        <end position="51"/>
    </location>
</feature>
<evidence type="ECO:0000313" key="3">
    <source>
        <dbReference type="Proteomes" id="UP000194225"/>
    </source>
</evidence>
<dbReference type="RefSeq" id="WP_167536135.1">
    <property type="nucleotide sequence ID" value="NZ_CP023691.1"/>
</dbReference>
<sequence>MTLHSGAYDLLARSHHHSGHYSHYDSSDVSFAGAWWMIPVATVIAVVWVFAKRRFSSR</sequence>
<evidence type="ECO:0000313" key="2">
    <source>
        <dbReference type="EMBL" id="OSY43023.1"/>
    </source>
</evidence>
<dbReference type="GeneID" id="90928964"/>
<accession>A0ABX3XTI5</accession>
<organism evidence="2 3">
    <name type="scientific">Streptomyces platensis</name>
    <dbReference type="NCBI Taxonomy" id="58346"/>
    <lineage>
        <taxon>Bacteria</taxon>
        <taxon>Bacillati</taxon>
        <taxon>Actinomycetota</taxon>
        <taxon>Actinomycetes</taxon>
        <taxon>Kitasatosporales</taxon>
        <taxon>Streptomycetaceae</taxon>
        <taxon>Streptomyces</taxon>
    </lineage>
</organism>
<dbReference type="Proteomes" id="UP000194225">
    <property type="component" value="Unassembled WGS sequence"/>
</dbReference>
<keyword evidence="1" id="KW-1133">Transmembrane helix</keyword>
<protein>
    <submittedName>
        <fullName evidence="2">Uncharacterized protein</fullName>
    </submittedName>
</protein>
<keyword evidence="1" id="KW-0472">Membrane</keyword>
<evidence type="ECO:0000256" key="1">
    <source>
        <dbReference type="SAM" id="Phobius"/>
    </source>
</evidence>
<proteinExistence type="predicted"/>
<keyword evidence="1" id="KW-0812">Transmembrane</keyword>
<keyword evidence="3" id="KW-1185">Reference proteome</keyword>